<feature type="transmembrane region" description="Helical" evidence="2">
    <location>
        <begin position="84"/>
        <end position="106"/>
    </location>
</feature>
<dbReference type="FunCoup" id="Q6FSN1">
    <property type="interactions" value="19"/>
</dbReference>
<name>Q6FSN1_CANGA</name>
<dbReference type="HOGENOM" id="CLU_2158058_0_0_1"/>
<evidence type="ECO:0000256" key="1">
    <source>
        <dbReference type="SAM" id="MobiDB-lite"/>
    </source>
</evidence>
<evidence type="ECO:0000313" key="4">
    <source>
        <dbReference type="EMBL" id="CAG59690.1"/>
    </source>
</evidence>
<protein>
    <submittedName>
        <fullName evidence="4">Uncharacterized protein</fullName>
    </submittedName>
</protein>
<dbReference type="KEGG" id="cgr:2888048"/>
<reference evidence="4 5" key="1">
    <citation type="journal article" date="2004" name="Nature">
        <title>Genome evolution in yeasts.</title>
        <authorList>
            <consortium name="Genolevures"/>
            <person name="Dujon B."/>
            <person name="Sherman D."/>
            <person name="Fischer G."/>
            <person name="Durrens P."/>
            <person name="Casaregola S."/>
            <person name="Lafontaine I."/>
            <person name="de Montigny J."/>
            <person name="Marck C."/>
            <person name="Neuveglise C."/>
            <person name="Talla E."/>
            <person name="Goffard N."/>
            <person name="Frangeul L."/>
            <person name="Aigle M."/>
            <person name="Anthouard V."/>
            <person name="Babour A."/>
            <person name="Barbe V."/>
            <person name="Barnay S."/>
            <person name="Blanchin S."/>
            <person name="Beckerich J.M."/>
            <person name="Beyne E."/>
            <person name="Bleykasten C."/>
            <person name="Boisrame A."/>
            <person name="Boyer J."/>
            <person name="Cattolico L."/>
            <person name="Confanioleri F."/>
            <person name="de Daruvar A."/>
            <person name="Despons L."/>
            <person name="Fabre E."/>
            <person name="Fairhead C."/>
            <person name="Ferry-Dumazet H."/>
            <person name="Groppi A."/>
            <person name="Hantraye F."/>
            <person name="Hennequin C."/>
            <person name="Jauniaux N."/>
            <person name="Joyet P."/>
            <person name="Kachouri R."/>
            <person name="Kerrest A."/>
            <person name="Koszul R."/>
            <person name="Lemaire M."/>
            <person name="Lesur I."/>
            <person name="Ma L."/>
            <person name="Muller H."/>
            <person name="Nicaud J.M."/>
            <person name="Nikolski M."/>
            <person name="Oztas S."/>
            <person name="Ozier-Kalogeropoulos O."/>
            <person name="Pellenz S."/>
            <person name="Potier S."/>
            <person name="Richard G.F."/>
            <person name="Straub M.L."/>
            <person name="Suleau A."/>
            <person name="Swennene D."/>
            <person name="Tekaia F."/>
            <person name="Wesolowski-Louvel M."/>
            <person name="Westhof E."/>
            <person name="Wirth B."/>
            <person name="Zeniou-Meyer M."/>
            <person name="Zivanovic I."/>
            <person name="Bolotin-Fukuhara M."/>
            <person name="Thierry A."/>
            <person name="Bouchier C."/>
            <person name="Caudron B."/>
            <person name="Scarpelli C."/>
            <person name="Gaillardin C."/>
            <person name="Weissenbach J."/>
            <person name="Wincker P."/>
            <person name="Souciet J.L."/>
        </authorList>
    </citation>
    <scope>NUCLEOTIDE SEQUENCE [LARGE SCALE GENOMIC DNA]</scope>
    <source>
        <strain evidence="5">ATCC 2001 / BCRC 20586 / JCM 3761 / NBRC 0622 / NRRL Y-65 / CBS 138</strain>
    </source>
</reference>
<dbReference type="Proteomes" id="UP000002428">
    <property type="component" value="Chromosome G"/>
</dbReference>
<sequence length="111" mass="12509">MPGQNEAVTEKPTKTYGKRKSKVPHRKNIKVISNANSILNNRMGISKQTGSNNRKVKFLLPSITKKKFQKNKTDKRIRPQKSRYFEGMLVGSFLGAAITSMISKIISENIS</sequence>
<evidence type="ECO:0000313" key="3">
    <source>
        <dbReference type="CGD" id="CAL0130414"/>
    </source>
</evidence>
<dbReference type="CGD" id="CAL0130414">
    <property type="gene designation" value="CAGL0G09229g"/>
</dbReference>
<gene>
    <name evidence="3 4" type="ordered locus">CAGL0G09229g</name>
</gene>
<keyword evidence="2" id="KW-0472">Membrane</keyword>
<dbReference type="AlphaFoldDB" id="Q6FSN1"/>
<keyword evidence="5" id="KW-1185">Reference proteome</keyword>
<evidence type="ECO:0000313" key="5">
    <source>
        <dbReference type="Proteomes" id="UP000002428"/>
    </source>
</evidence>
<keyword evidence="2" id="KW-0812">Transmembrane</keyword>
<accession>Q6FSN1</accession>
<proteinExistence type="predicted"/>
<feature type="region of interest" description="Disordered" evidence="1">
    <location>
        <begin position="1"/>
        <end position="24"/>
    </location>
</feature>
<keyword evidence="2" id="KW-1133">Transmembrane helix</keyword>
<dbReference type="VEuPathDB" id="FungiDB:CAGL0G09229g"/>
<dbReference type="InParanoid" id="Q6FSN1"/>
<evidence type="ECO:0000256" key="2">
    <source>
        <dbReference type="SAM" id="Phobius"/>
    </source>
</evidence>
<organism evidence="4 5">
    <name type="scientific">Candida glabrata (strain ATCC 2001 / BCRC 20586 / JCM 3761 / NBRC 0622 / NRRL Y-65 / CBS 138)</name>
    <name type="common">Yeast</name>
    <name type="synonym">Nakaseomyces glabratus</name>
    <dbReference type="NCBI Taxonomy" id="284593"/>
    <lineage>
        <taxon>Eukaryota</taxon>
        <taxon>Fungi</taxon>
        <taxon>Dikarya</taxon>
        <taxon>Ascomycota</taxon>
        <taxon>Saccharomycotina</taxon>
        <taxon>Saccharomycetes</taxon>
        <taxon>Saccharomycetales</taxon>
        <taxon>Saccharomycetaceae</taxon>
        <taxon>Nakaseomyces</taxon>
    </lineage>
</organism>
<dbReference type="EMBL" id="CR380953">
    <property type="protein sequence ID" value="CAG59690.1"/>
    <property type="molecule type" value="Genomic_DNA"/>
</dbReference>